<name>A0A6J3M7A8_9PEZI</name>
<dbReference type="InterPro" id="IPR046756">
    <property type="entry name" value="VAS1/VOA1_TM"/>
</dbReference>
<dbReference type="InterPro" id="IPR029063">
    <property type="entry name" value="SAM-dependent_MTases_sf"/>
</dbReference>
<dbReference type="GO" id="GO:0052735">
    <property type="term" value="F:tRNA (cytidine-3-)-methyltransferase activity"/>
    <property type="evidence" value="ECO:0007669"/>
    <property type="project" value="TreeGrafter"/>
</dbReference>
<evidence type="ECO:0000313" key="13">
    <source>
        <dbReference type="RefSeq" id="XP_033460987.1"/>
    </source>
</evidence>
<keyword evidence="7 8" id="KW-0472">Membrane</keyword>
<reference evidence="13" key="1">
    <citation type="submission" date="2020-01" db="EMBL/GenBank/DDBJ databases">
        <authorList>
            <consortium name="DOE Joint Genome Institute"/>
            <person name="Haridas S."/>
            <person name="Albert R."/>
            <person name="Binder M."/>
            <person name="Bloem J."/>
            <person name="Labutti K."/>
            <person name="Salamov A."/>
            <person name="Andreopoulos B."/>
            <person name="Baker S.E."/>
            <person name="Barry K."/>
            <person name="Bills G."/>
            <person name="Bluhm B.H."/>
            <person name="Cannon C."/>
            <person name="Castanera R."/>
            <person name="Culley D.E."/>
            <person name="Daum C."/>
            <person name="Ezra D."/>
            <person name="Gonzalez J.B."/>
            <person name="Henrissat B."/>
            <person name="Kuo A."/>
            <person name="Liang C."/>
            <person name="Lipzen A."/>
            <person name="Lutzoni F."/>
            <person name="Magnuson J."/>
            <person name="Mondo S."/>
            <person name="Nolan M."/>
            <person name="Ohm R."/>
            <person name="Pangilinan J."/>
            <person name="Park H.-J."/>
            <person name="Ramirez L."/>
            <person name="Alfaro M."/>
            <person name="Sun H."/>
            <person name="Tritt A."/>
            <person name="Yoshinaga Y."/>
            <person name="Zwiers L.-H."/>
            <person name="Turgeon B.G."/>
            <person name="Goodwin S.B."/>
            <person name="Spatafora J.W."/>
            <person name="Crous P.W."/>
            <person name="Grigoriev I.V."/>
        </authorList>
    </citation>
    <scope>NUCLEOTIDE SEQUENCE</scope>
    <source>
        <strain evidence="13">CBS 342.82</strain>
    </source>
</reference>
<evidence type="ECO:0000259" key="10">
    <source>
        <dbReference type="Pfam" id="PF08242"/>
    </source>
</evidence>
<organism evidence="13">
    <name type="scientific">Dissoconium aciculare CBS 342.82</name>
    <dbReference type="NCBI Taxonomy" id="1314786"/>
    <lineage>
        <taxon>Eukaryota</taxon>
        <taxon>Fungi</taxon>
        <taxon>Dikarya</taxon>
        <taxon>Ascomycota</taxon>
        <taxon>Pezizomycotina</taxon>
        <taxon>Dothideomycetes</taxon>
        <taxon>Dothideomycetidae</taxon>
        <taxon>Mycosphaerellales</taxon>
        <taxon>Dissoconiaceae</taxon>
        <taxon>Dissoconium</taxon>
    </lineage>
</organism>
<keyword evidence="4" id="KW-0808">Transferase</keyword>
<dbReference type="OrthoDB" id="417697at2759"/>
<feature type="signal peptide" evidence="9">
    <location>
        <begin position="1"/>
        <end position="20"/>
    </location>
</feature>
<keyword evidence="12" id="KW-1185">Reference proteome</keyword>
<keyword evidence="6 8" id="KW-1133">Transmembrane helix</keyword>
<dbReference type="Pfam" id="PF08242">
    <property type="entry name" value="Methyltransf_12"/>
    <property type="match status" value="1"/>
</dbReference>
<evidence type="ECO:0000256" key="1">
    <source>
        <dbReference type="ARBA" id="ARBA00004167"/>
    </source>
</evidence>
<dbReference type="AlphaFoldDB" id="A0A6J3M7A8"/>
<comment type="similarity">
    <text evidence="2">Belongs to the methyltransferase superfamily. METL family.</text>
</comment>
<dbReference type="InterPro" id="IPR026113">
    <property type="entry name" value="METTL2/6/8-like"/>
</dbReference>
<accession>A0A6J3M7A8</accession>
<feature type="domain" description="V-type proton ATPase subunit S1/VOA1 transmembrane" evidence="11">
    <location>
        <begin position="262"/>
        <end position="301"/>
    </location>
</feature>
<dbReference type="PANTHER" id="PTHR22809:SF11">
    <property type="entry name" value="TRNA N(3)-METHYLCYTIDINE METHYLTRANSFERASE METTL2"/>
    <property type="match status" value="1"/>
</dbReference>
<dbReference type="Proteomes" id="UP000504637">
    <property type="component" value="Unplaced"/>
</dbReference>
<dbReference type="GO" id="GO:0016020">
    <property type="term" value="C:membrane"/>
    <property type="evidence" value="ECO:0007669"/>
    <property type="project" value="UniProtKB-SubCell"/>
</dbReference>
<dbReference type="SUPFAM" id="SSF53335">
    <property type="entry name" value="S-adenosyl-L-methionine-dependent methyltransferases"/>
    <property type="match status" value="1"/>
</dbReference>
<keyword evidence="5 8" id="KW-0812">Transmembrane</keyword>
<dbReference type="PANTHER" id="PTHR22809">
    <property type="entry name" value="METHYLTRANSFERASE-RELATED"/>
    <property type="match status" value="1"/>
</dbReference>
<sequence>MVFSRAALAATALLLSTASCTQIPSSSSSSPFFLLSSTPLHDSTTLRSQQLALASQVTDETLAAFRGCDAELYLIVSQPGLSAGDFEAGKAMPRMRRRMLQGADMYEAAVQIPEVIGDVDVEEIQRVIGERCSGRKVSVEDYYQNGHGHGDQPIITTLSLPALHPDAHARQEGLEAADAEIENILTTKANHTKHVLIFVSSPSTSSSQQDAVADESQTYEMDSPILHEVLHSDLKRDVGVYPRNSSSEDEHQKGLPLFERYSFLSPAIFMGLTVTILLISILYVGLSAIAGLEVSYMAFSKEMGPAAQQGKTKLHTLMFKMENIETKTAELTSVAERPRKPRQQLTKGMEHMRTYVTINEASDQDTSTAGEDAYGVPATFAPVRKPATNSSENPEKRVDPFQFGTRYLEEGDDIFAHNAWDHVEVDSQYNDFIEQQTTFQRDNQVSDFDKQRFNTSPEKWWDKFYSKNQANFFKDRKWLAQEFPVLSTVTGADYGPVTVLEVGAGAGNTAFPLLAMNQNPQLNLHACDYSKKAIEIIQSQPAYTADSQTTLKAHVWDAAGTELPEGLAPGSVDVVLMIFIFSALAPDQWTQAVQNLFTLLKPGGEILFRDYGRGDLAQVRFKKGRYLDENFYVRGDGTRVYFFELEELRDIWSHGGALPQGDDETAPTNADLGRFEVVNLAVDRRMLVNRQRKIKMYRCWMQGHFRKPSSSRKTA</sequence>
<feature type="chain" id="PRO_5026830017" evidence="9">
    <location>
        <begin position="21"/>
        <end position="715"/>
    </location>
</feature>
<dbReference type="GeneID" id="54365273"/>
<evidence type="ECO:0000256" key="8">
    <source>
        <dbReference type="SAM" id="Phobius"/>
    </source>
</evidence>
<dbReference type="PROSITE" id="PS51257">
    <property type="entry name" value="PROKAR_LIPOPROTEIN"/>
    <property type="match status" value="1"/>
</dbReference>
<evidence type="ECO:0000256" key="4">
    <source>
        <dbReference type="ARBA" id="ARBA00022679"/>
    </source>
</evidence>
<dbReference type="Pfam" id="PF20520">
    <property type="entry name" value="Ac45-VOA1_TM"/>
    <property type="match status" value="1"/>
</dbReference>
<dbReference type="CDD" id="cd02440">
    <property type="entry name" value="AdoMet_MTases"/>
    <property type="match status" value="1"/>
</dbReference>
<evidence type="ECO:0000256" key="7">
    <source>
        <dbReference type="ARBA" id="ARBA00023136"/>
    </source>
</evidence>
<protein>
    <submittedName>
        <fullName evidence="13">S-adenosyl-L-methionine-dependent methyltransferase</fullName>
    </submittedName>
</protein>
<reference evidence="13" key="3">
    <citation type="submission" date="2025-08" db="UniProtKB">
        <authorList>
            <consortium name="RefSeq"/>
        </authorList>
    </citation>
    <scope>IDENTIFICATION</scope>
    <source>
        <strain evidence="13">CBS 342.82</strain>
    </source>
</reference>
<evidence type="ECO:0000256" key="3">
    <source>
        <dbReference type="ARBA" id="ARBA00022603"/>
    </source>
</evidence>
<dbReference type="GO" id="GO:0032259">
    <property type="term" value="P:methylation"/>
    <property type="evidence" value="ECO:0007669"/>
    <property type="project" value="UniProtKB-KW"/>
</dbReference>
<proteinExistence type="inferred from homology"/>
<gene>
    <name evidence="13" type="ORF">K489DRAFT_408390</name>
</gene>
<evidence type="ECO:0000256" key="6">
    <source>
        <dbReference type="ARBA" id="ARBA00022989"/>
    </source>
</evidence>
<dbReference type="Gene3D" id="3.40.50.150">
    <property type="entry name" value="Vaccinia Virus protein VP39"/>
    <property type="match status" value="1"/>
</dbReference>
<keyword evidence="9" id="KW-0732">Signal</keyword>
<evidence type="ECO:0000256" key="9">
    <source>
        <dbReference type="SAM" id="SignalP"/>
    </source>
</evidence>
<feature type="domain" description="Methyltransferase type 12" evidence="10">
    <location>
        <begin position="500"/>
        <end position="605"/>
    </location>
</feature>
<evidence type="ECO:0000256" key="5">
    <source>
        <dbReference type="ARBA" id="ARBA00022692"/>
    </source>
</evidence>
<evidence type="ECO:0000256" key="2">
    <source>
        <dbReference type="ARBA" id="ARBA00009725"/>
    </source>
</evidence>
<keyword evidence="3 13" id="KW-0489">Methyltransferase</keyword>
<dbReference type="InterPro" id="IPR013217">
    <property type="entry name" value="Methyltransf_12"/>
</dbReference>
<evidence type="ECO:0000313" key="12">
    <source>
        <dbReference type="Proteomes" id="UP000504637"/>
    </source>
</evidence>
<dbReference type="RefSeq" id="XP_033460987.1">
    <property type="nucleotide sequence ID" value="XM_033607473.1"/>
</dbReference>
<comment type="subcellular location">
    <subcellularLocation>
        <location evidence="1">Membrane</location>
        <topology evidence="1">Single-pass membrane protein</topology>
    </subcellularLocation>
</comment>
<evidence type="ECO:0000259" key="11">
    <source>
        <dbReference type="Pfam" id="PF20520"/>
    </source>
</evidence>
<reference evidence="13" key="2">
    <citation type="submission" date="2020-04" db="EMBL/GenBank/DDBJ databases">
        <authorList>
            <consortium name="NCBI Genome Project"/>
        </authorList>
    </citation>
    <scope>NUCLEOTIDE SEQUENCE</scope>
    <source>
        <strain evidence="13">CBS 342.82</strain>
    </source>
</reference>
<feature type="transmembrane region" description="Helical" evidence="8">
    <location>
        <begin position="267"/>
        <end position="292"/>
    </location>
</feature>